<evidence type="ECO:0000256" key="3">
    <source>
        <dbReference type="SAM" id="MobiDB-lite"/>
    </source>
</evidence>
<protein>
    <submittedName>
        <fullName evidence="5">ATP-binding cassette domain-containing protein</fullName>
    </submittedName>
</protein>
<organism evidence="5 6">
    <name type="scientific">Thiohalorhabdus methylotrophus</name>
    <dbReference type="NCBI Taxonomy" id="3242694"/>
    <lineage>
        <taxon>Bacteria</taxon>
        <taxon>Pseudomonadati</taxon>
        <taxon>Pseudomonadota</taxon>
        <taxon>Gammaproteobacteria</taxon>
        <taxon>Thiohalorhabdales</taxon>
        <taxon>Thiohalorhabdaceae</taxon>
        <taxon>Thiohalorhabdus</taxon>
    </lineage>
</organism>
<sequence length="210" mass="22838">MFRTTVQATHAGGRADEEGGEEPGPPLVVAEELVVGYEQPVLGPVSFRVHPGEVVGLWGPNGAGKSTLLKAVSGTARVFRGRLEVAENLRIAYQTQQPLRLGEMPLKGRELLRCMGADKTEPPGRLGPLLEKRIDRLSGGQFQILNIWACLGGEADLVLLDEPSNNLDQESLDLLVELLEARRSEEALLLVSHETSFLDRAATRRLEVGT</sequence>
<keyword evidence="1" id="KW-0547">Nucleotide-binding</keyword>
<dbReference type="InterPro" id="IPR027417">
    <property type="entry name" value="P-loop_NTPase"/>
</dbReference>
<dbReference type="InterPro" id="IPR003593">
    <property type="entry name" value="AAA+_ATPase"/>
</dbReference>
<evidence type="ECO:0000313" key="6">
    <source>
        <dbReference type="Proteomes" id="UP001575181"/>
    </source>
</evidence>
<evidence type="ECO:0000259" key="4">
    <source>
        <dbReference type="PROSITE" id="PS50893"/>
    </source>
</evidence>
<dbReference type="PROSITE" id="PS50893">
    <property type="entry name" value="ABC_TRANSPORTER_2"/>
    <property type="match status" value="1"/>
</dbReference>
<keyword evidence="2 5" id="KW-0067">ATP-binding</keyword>
<dbReference type="InterPro" id="IPR003439">
    <property type="entry name" value="ABC_transporter-like_ATP-bd"/>
</dbReference>
<feature type="region of interest" description="Disordered" evidence="3">
    <location>
        <begin position="1"/>
        <end position="25"/>
    </location>
</feature>
<dbReference type="Gene3D" id="3.40.50.300">
    <property type="entry name" value="P-loop containing nucleotide triphosphate hydrolases"/>
    <property type="match status" value="1"/>
</dbReference>
<gene>
    <name evidence="5" type="ORF">ACERLL_05235</name>
</gene>
<dbReference type="SUPFAM" id="SSF52540">
    <property type="entry name" value="P-loop containing nucleoside triphosphate hydrolases"/>
    <property type="match status" value="1"/>
</dbReference>
<dbReference type="EMBL" id="JBGUAW010000003">
    <property type="protein sequence ID" value="MFA9460225.1"/>
    <property type="molecule type" value="Genomic_DNA"/>
</dbReference>
<comment type="caution">
    <text evidence="5">The sequence shown here is derived from an EMBL/GenBank/DDBJ whole genome shotgun (WGS) entry which is preliminary data.</text>
</comment>
<evidence type="ECO:0000313" key="5">
    <source>
        <dbReference type="EMBL" id="MFA9460225.1"/>
    </source>
</evidence>
<dbReference type="SMART" id="SM00382">
    <property type="entry name" value="AAA"/>
    <property type="match status" value="1"/>
</dbReference>
<accession>A0ABV4TSC3</accession>
<dbReference type="GO" id="GO:0005524">
    <property type="term" value="F:ATP binding"/>
    <property type="evidence" value="ECO:0007669"/>
    <property type="project" value="UniProtKB-KW"/>
</dbReference>
<feature type="domain" description="ABC transporter" evidence="4">
    <location>
        <begin position="27"/>
        <end position="210"/>
    </location>
</feature>
<evidence type="ECO:0000256" key="1">
    <source>
        <dbReference type="ARBA" id="ARBA00022741"/>
    </source>
</evidence>
<dbReference type="InterPro" id="IPR051309">
    <property type="entry name" value="ABCF_ATPase"/>
</dbReference>
<reference evidence="5 6" key="1">
    <citation type="submission" date="2024-08" db="EMBL/GenBank/DDBJ databases">
        <title>Whole-genome sequencing of halo(alkali)philic microorganisms from hypersaline lakes.</title>
        <authorList>
            <person name="Sorokin D.Y."/>
            <person name="Merkel A.Y."/>
            <person name="Messina E."/>
            <person name="Yakimov M."/>
        </authorList>
    </citation>
    <scope>NUCLEOTIDE SEQUENCE [LARGE SCALE GENOMIC DNA]</scope>
    <source>
        <strain evidence="5 6">Cl-TMA</strain>
    </source>
</reference>
<dbReference type="PANTHER" id="PTHR42855">
    <property type="entry name" value="ABC TRANSPORTER ATP-BINDING SUBUNIT"/>
    <property type="match status" value="1"/>
</dbReference>
<keyword evidence="6" id="KW-1185">Reference proteome</keyword>
<proteinExistence type="predicted"/>
<evidence type="ECO:0000256" key="2">
    <source>
        <dbReference type="ARBA" id="ARBA00022840"/>
    </source>
</evidence>
<name>A0ABV4TSC3_9GAMM</name>
<dbReference type="Pfam" id="PF00005">
    <property type="entry name" value="ABC_tran"/>
    <property type="match status" value="1"/>
</dbReference>
<dbReference type="Proteomes" id="UP001575181">
    <property type="component" value="Unassembled WGS sequence"/>
</dbReference>
<dbReference type="RefSeq" id="WP_373655009.1">
    <property type="nucleotide sequence ID" value="NZ_JBGUAW010000003.1"/>
</dbReference>
<dbReference type="PANTHER" id="PTHR42855:SF1">
    <property type="entry name" value="ABC TRANSPORTER DOMAIN-CONTAINING PROTEIN"/>
    <property type="match status" value="1"/>
</dbReference>